<keyword evidence="1" id="KW-1133">Transmembrane helix</keyword>
<dbReference type="InterPro" id="IPR032508">
    <property type="entry name" value="FecR_C"/>
</dbReference>
<feature type="domain" description="Protein FecR C-terminal" evidence="3">
    <location>
        <begin position="245"/>
        <end position="313"/>
    </location>
</feature>
<dbReference type="Pfam" id="PF04773">
    <property type="entry name" value="FecR"/>
    <property type="match status" value="1"/>
</dbReference>
<dbReference type="Proteomes" id="UP001255246">
    <property type="component" value="Unassembled WGS sequence"/>
</dbReference>
<proteinExistence type="predicted"/>
<keyword evidence="5" id="KW-1185">Reference proteome</keyword>
<dbReference type="Gene3D" id="3.55.50.30">
    <property type="match status" value="1"/>
</dbReference>
<dbReference type="PANTHER" id="PTHR30273:SF2">
    <property type="entry name" value="PROTEIN FECR"/>
    <property type="match status" value="1"/>
</dbReference>
<keyword evidence="1" id="KW-0812">Transmembrane</keyword>
<evidence type="ECO:0000256" key="1">
    <source>
        <dbReference type="SAM" id="Phobius"/>
    </source>
</evidence>
<dbReference type="RefSeq" id="WP_311349963.1">
    <property type="nucleotide sequence ID" value="NZ_JAVRHR010000001.1"/>
</dbReference>
<evidence type="ECO:0000259" key="2">
    <source>
        <dbReference type="Pfam" id="PF04773"/>
    </source>
</evidence>
<comment type="caution">
    <text evidence="4">The sequence shown here is derived from an EMBL/GenBank/DDBJ whole genome shotgun (WGS) entry which is preliminary data.</text>
</comment>
<gene>
    <name evidence="4" type="ORF">RM706_05185</name>
</gene>
<dbReference type="Pfam" id="PF16344">
    <property type="entry name" value="FecR_C"/>
    <property type="match status" value="1"/>
</dbReference>
<feature type="domain" description="FecR protein" evidence="2">
    <location>
        <begin position="109"/>
        <end position="200"/>
    </location>
</feature>
<dbReference type="Gene3D" id="2.60.120.1440">
    <property type="match status" value="1"/>
</dbReference>
<reference evidence="4 5" key="1">
    <citation type="submission" date="2023-09" db="EMBL/GenBank/DDBJ databases">
        <authorList>
            <person name="Rey-Velasco X."/>
        </authorList>
    </citation>
    <scope>NUCLEOTIDE SEQUENCE [LARGE SCALE GENOMIC DNA]</scope>
    <source>
        <strain evidence="4 5">F388</strain>
    </source>
</reference>
<dbReference type="EMBL" id="JAVRHR010000001">
    <property type="protein sequence ID" value="MDT0606408.1"/>
    <property type="molecule type" value="Genomic_DNA"/>
</dbReference>
<name>A0ABU3A943_9FLAO</name>
<evidence type="ECO:0000313" key="4">
    <source>
        <dbReference type="EMBL" id="MDT0606408.1"/>
    </source>
</evidence>
<feature type="transmembrane region" description="Helical" evidence="1">
    <location>
        <begin position="77"/>
        <end position="97"/>
    </location>
</feature>
<dbReference type="InterPro" id="IPR006860">
    <property type="entry name" value="FecR"/>
</dbReference>
<dbReference type="InterPro" id="IPR012373">
    <property type="entry name" value="Ferrdict_sens_TM"/>
</dbReference>
<dbReference type="PANTHER" id="PTHR30273">
    <property type="entry name" value="PERIPLASMIC SIGNAL SENSOR AND SIGMA FACTOR ACTIVATOR FECR-RELATED"/>
    <property type="match status" value="1"/>
</dbReference>
<organism evidence="4 5">
    <name type="scientific">Croceitalea rosinachiae</name>
    <dbReference type="NCBI Taxonomy" id="3075596"/>
    <lineage>
        <taxon>Bacteria</taxon>
        <taxon>Pseudomonadati</taxon>
        <taxon>Bacteroidota</taxon>
        <taxon>Flavobacteriia</taxon>
        <taxon>Flavobacteriales</taxon>
        <taxon>Flavobacteriaceae</taxon>
        <taxon>Croceitalea</taxon>
    </lineage>
</organism>
<dbReference type="PIRSF" id="PIRSF018266">
    <property type="entry name" value="FecR"/>
    <property type="match status" value="1"/>
</dbReference>
<protein>
    <submittedName>
        <fullName evidence="4">FecR domain-containing protein</fullName>
    </submittedName>
</protein>
<evidence type="ECO:0000259" key="3">
    <source>
        <dbReference type="Pfam" id="PF16344"/>
    </source>
</evidence>
<keyword evidence="1" id="KW-0472">Membrane</keyword>
<evidence type="ECO:0000313" key="5">
    <source>
        <dbReference type="Proteomes" id="UP001255246"/>
    </source>
</evidence>
<sequence length="322" mass="36151">MTSIKNIWNKYKKGTATSKEKAELLEALNKNDADFEEVLHANWKKSNSIKVSNKEKNVAWNKLADTIGIRKRSVIRLYQYGAAAGLAALIALSVFLYSATNNIVEVQVTSGEQIKQVLLPDGSKVWVNHGSSISYPKKFESESRNLVLEGNAFFEVEKNPSKPFTVETDGLLVKVLGTSFDISNFKDEPSTVSVKSGKVEVSHIASDSKITLVKGEQSNYDLKLGNLVKTAFDSMSIMAWRNDTLHFENLELGQAIRQIERKYGVRILCSNSELLKTKIRASYKSESLDTVLTDLAFMTDFDFDKNEKNNEITLKPNYMNKN</sequence>
<accession>A0ABU3A943</accession>